<accession>A0A395S8J9</accession>
<dbReference type="AlphaFoldDB" id="A0A395S8J9"/>
<protein>
    <recommendedName>
        <fullName evidence="2">MINDY deubiquitinase domain-containing protein</fullName>
    </recommendedName>
</protein>
<dbReference type="EMBL" id="PXOG01000189">
    <property type="protein sequence ID" value="RGP68754.1"/>
    <property type="molecule type" value="Genomic_DNA"/>
</dbReference>
<dbReference type="Pfam" id="PF04424">
    <property type="entry name" value="MINDY_DUB"/>
    <property type="match status" value="1"/>
</dbReference>
<feature type="compositionally biased region" description="Polar residues" evidence="1">
    <location>
        <begin position="23"/>
        <end position="39"/>
    </location>
</feature>
<reference evidence="3 4" key="1">
    <citation type="journal article" date="2018" name="PLoS Pathog.">
        <title>Evolution of structural diversity of trichothecenes, a family of toxins produced by plant pathogenic and entomopathogenic fungi.</title>
        <authorList>
            <person name="Proctor R.H."/>
            <person name="McCormick S.P."/>
            <person name="Kim H.S."/>
            <person name="Cardoza R.E."/>
            <person name="Stanley A.M."/>
            <person name="Lindo L."/>
            <person name="Kelly A."/>
            <person name="Brown D.W."/>
            <person name="Lee T."/>
            <person name="Vaughan M.M."/>
            <person name="Alexander N.J."/>
            <person name="Busman M."/>
            <person name="Gutierrez S."/>
        </authorList>
    </citation>
    <scope>NUCLEOTIDE SEQUENCE [LARGE SCALE GENOMIC DNA]</scope>
    <source>
        <strain evidence="3 4">NRRL 20695</strain>
    </source>
</reference>
<evidence type="ECO:0000313" key="3">
    <source>
        <dbReference type="EMBL" id="RGP68754.1"/>
    </source>
</evidence>
<keyword evidence="4" id="KW-1185">Reference proteome</keyword>
<feature type="domain" description="MINDY deubiquitinase" evidence="2">
    <location>
        <begin position="280"/>
        <end position="584"/>
    </location>
</feature>
<feature type="compositionally biased region" description="Basic and acidic residues" evidence="1">
    <location>
        <begin position="212"/>
        <end position="222"/>
    </location>
</feature>
<name>A0A395S8J9_9HYPO</name>
<feature type="compositionally biased region" description="Polar residues" evidence="1">
    <location>
        <begin position="665"/>
        <end position="678"/>
    </location>
</feature>
<feature type="region of interest" description="Disordered" evidence="1">
    <location>
        <begin position="1"/>
        <end position="278"/>
    </location>
</feature>
<dbReference type="GO" id="GO:0071108">
    <property type="term" value="P:protein K48-linked deubiquitination"/>
    <property type="evidence" value="ECO:0007669"/>
    <property type="project" value="TreeGrafter"/>
</dbReference>
<feature type="compositionally biased region" description="Gly residues" evidence="1">
    <location>
        <begin position="683"/>
        <end position="707"/>
    </location>
</feature>
<evidence type="ECO:0000313" key="4">
    <source>
        <dbReference type="Proteomes" id="UP000266234"/>
    </source>
</evidence>
<feature type="compositionally biased region" description="Basic and acidic residues" evidence="1">
    <location>
        <begin position="650"/>
        <end position="664"/>
    </location>
</feature>
<gene>
    <name evidence="3" type="ORF">FLONG3_8017</name>
</gene>
<dbReference type="GO" id="GO:0004843">
    <property type="term" value="F:cysteine-type deubiquitinase activity"/>
    <property type="evidence" value="ECO:0007669"/>
    <property type="project" value="InterPro"/>
</dbReference>
<evidence type="ECO:0000259" key="2">
    <source>
        <dbReference type="Pfam" id="PF04424"/>
    </source>
</evidence>
<dbReference type="GO" id="GO:1990380">
    <property type="term" value="F:K48-linked deubiquitinase activity"/>
    <property type="evidence" value="ECO:0007669"/>
    <property type="project" value="InterPro"/>
</dbReference>
<dbReference type="PANTHER" id="PTHR18063">
    <property type="entry name" value="NF-E2 INDUCIBLE PROTEIN"/>
    <property type="match status" value="1"/>
</dbReference>
<dbReference type="STRING" id="694270.A0A395S8J9"/>
<dbReference type="InterPro" id="IPR033979">
    <property type="entry name" value="MINDY_domain"/>
</dbReference>
<dbReference type="GO" id="GO:0016807">
    <property type="term" value="F:cysteine-type carboxypeptidase activity"/>
    <property type="evidence" value="ECO:0007669"/>
    <property type="project" value="TreeGrafter"/>
</dbReference>
<sequence>MSNNPWAEGGNDSGWEDIGPRRNGQQPASTDPTNPQTVPTILRPGGAFDNQDEQQAWGEAIGQPSHQPNPQETPSVLKPGGDRTGTNPFLRKKVPQPQEEPPTDTFAKLDLDESNTNPWQPAMDAQNAARQPQVAAQPIPNLLDDNIPRDRWTPTPEPLPAGSPGMVSLLSDRDSPAWDEDPLGRNLKPPAPPMKLSEEVTGDTGIWDDVSGADKGKAKATGEVKSGSPDDWNLIEPEPSTSPIKETSAEKPPLPPRQPTMPTEGSSWRPSRDPVDGKTETYQIKNIHWHDSSSSKNPRISPILIQNANGPCPLVALVNALTLTTPADIEDTALVQTLRSREQVSLNLLLDAVFDELMSPRRTSSEDALPDVGDLYAFLQSLHTGMNVNPRFIPSESIREAYKRTSLTHLHPAERGDLIPGTFENTAEMGLYATFSIPLIHGWLPPKNEHAYDALERQAASYEDVQNLLFREEELEQKLSDPEGGLSESEQQLYQDIIIIKEFLESSATQLTPWGIEVIGKAIRPGTFAILFRNDHFSTLYCHPQSMQLITLVTDAGFKSHDEIVWETLSDTNGGNTEYLSGDFRVVGSGGAGPSTSAGNYSSNDGGEWTTIQNRRGKAPDAGEAPMSPSAEQEDRDLALALQLQEEEEERHRAEEARRRRESMLSEQFIEQQALQPPNATGGNRGGRGGRGGGQAGRGASRGGGVTRGASGLVPGRNSSVSAPTTNTTNAQSRIPAQRVRSLIPPQPPRPAVSRPADEAVDDAPPSYEQSAHDRTYQPPLGHPSHPSSSPAISRQTTATSVNPPMPMGQRPFGQSAGRRPSGPGVGTNGGGQKERDCVVM</sequence>
<dbReference type="Proteomes" id="UP000266234">
    <property type="component" value="Unassembled WGS sequence"/>
</dbReference>
<feature type="compositionally biased region" description="Low complexity" evidence="1">
    <location>
        <begin position="779"/>
        <end position="794"/>
    </location>
</feature>
<dbReference type="OrthoDB" id="10261212at2759"/>
<dbReference type="GO" id="GO:0005829">
    <property type="term" value="C:cytosol"/>
    <property type="evidence" value="ECO:0007669"/>
    <property type="project" value="TreeGrafter"/>
</dbReference>
<proteinExistence type="predicted"/>
<dbReference type="PANTHER" id="PTHR18063:SF6">
    <property type="entry name" value="UBIQUITIN CARBOXYL-TERMINAL HYDROLASE"/>
    <property type="match status" value="1"/>
</dbReference>
<organism evidence="3 4">
    <name type="scientific">Fusarium longipes</name>
    <dbReference type="NCBI Taxonomy" id="694270"/>
    <lineage>
        <taxon>Eukaryota</taxon>
        <taxon>Fungi</taxon>
        <taxon>Dikarya</taxon>
        <taxon>Ascomycota</taxon>
        <taxon>Pezizomycotina</taxon>
        <taxon>Sordariomycetes</taxon>
        <taxon>Hypocreomycetidae</taxon>
        <taxon>Hypocreales</taxon>
        <taxon>Nectriaceae</taxon>
        <taxon>Fusarium</taxon>
    </lineage>
</organism>
<feature type="compositionally biased region" description="Polar residues" evidence="1">
    <location>
        <begin position="717"/>
        <end position="735"/>
    </location>
</feature>
<evidence type="ECO:0000256" key="1">
    <source>
        <dbReference type="SAM" id="MobiDB-lite"/>
    </source>
</evidence>
<comment type="caution">
    <text evidence="3">The sequence shown here is derived from an EMBL/GenBank/DDBJ whole genome shotgun (WGS) entry which is preliminary data.</text>
</comment>
<dbReference type="GO" id="GO:0071944">
    <property type="term" value="C:cell periphery"/>
    <property type="evidence" value="ECO:0007669"/>
    <property type="project" value="TreeGrafter"/>
</dbReference>
<feature type="compositionally biased region" description="Polar residues" evidence="1">
    <location>
        <begin position="64"/>
        <end position="74"/>
    </location>
</feature>
<feature type="region of interest" description="Disordered" evidence="1">
    <location>
        <begin position="591"/>
        <end position="841"/>
    </location>
</feature>
<dbReference type="InterPro" id="IPR007518">
    <property type="entry name" value="MINDY"/>
</dbReference>
<feature type="compositionally biased region" description="Polar residues" evidence="1">
    <location>
        <begin position="600"/>
        <end position="614"/>
    </location>
</feature>